<name>A0A0N8PS09_9CHLR</name>
<sequence length="60" mass="6446">MKFAKFVLGILAAPIVGFVALGHALNWRKLPTAQADAALVFGTGVEWKARARCTMAAQLF</sequence>
<protein>
    <submittedName>
        <fullName evidence="1">Uncharacterized protein</fullName>
    </submittedName>
</protein>
<dbReference type="Proteomes" id="UP000050509">
    <property type="component" value="Unassembled WGS sequence"/>
</dbReference>
<comment type="caution">
    <text evidence="1">The sequence shown here is derived from an EMBL/GenBank/DDBJ whole genome shotgun (WGS) entry which is preliminary data.</text>
</comment>
<organism evidence="1 2">
    <name type="scientific">Kouleothrix aurantiaca</name>
    <dbReference type="NCBI Taxonomy" id="186479"/>
    <lineage>
        <taxon>Bacteria</taxon>
        <taxon>Bacillati</taxon>
        <taxon>Chloroflexota</taxon>
        <taxon>Chloroflexia</taxon>
        <taxon>Chloroflexales</taxon>
        <taxon>Roseiflexineae</taxon>
        <taxon>Roseiflexaceae</taxon>
        <taxon>Kouleothrix</taxon>
    </lineage>
</organism>
<accession>A0A0N8PS09</accession>
<keyword evidence="2" id="KW-1185">Reference proteome</keyword>
<proteinExistence type="predicted"/>
<dbReference type="AlphaFoldDB" id="A0A0N8PS09"/>
<gene>
    <name evidence="1" type="ORF">SE17_21325</name>
</gene>
<evidence type="ECO:0000313" key="2">
    <source>
        <dbReference type="Proteomes" id="UP000050509"/>
    </source>
</evidence>
<feature type="non-terminal residue" evidence="1">
    <location>
        <position position="60"/>
    </location>
</feature>
<evidence type="ECO:0000313" key="1">
    <source>
        <dbReference type="EMBL" id="KPV51413.1"/>
    </source>
</evidence>
<reference evidence="1 2" key="1">
    <citation type="submission" date="2015-09" db="EMBL/GenBank/DDBJ databases">
        <title>Draft genome sequence of Kouleothrix aurantiaca JCM 19913.</title>
        <authorList>
            <person name="Hemp J."/>
        </authorList>
    </citation>
    <scope>NUCLEOTIDE SEQUENCE [LARGE SCALE GENOMIC DNA]</scope>
    <source>
        <strain evidence="1 2">COM-B</strain>
    </source>
</reference>
<dbReference type="EMBL" id="LJCR01000923">
    <property type="protein sequence ID" value="KPV51413.1"/>
    <property type="molecule type" value="Genomic_DNA"/>
</dbReference>